<dbReference type="SUPFAM" id="SSF55874">
    <property type="entry name" value="ATPase domain of HSP90 chaperone/DNA topoisomerase II/histidine kinase"/>
    <property type="match status" value="1"/>
</dbReference>
<feature type="transmembrane region" description="Helical" evidence="7">
    <location>
        <begin position="309"/>
        <end position="331"/>
    </location>
</feature>
<proteinExistence type="predicted"/>
<dbReference type="Pfam" id="PF02518">
    <property type="entry name" value="HATPase_c"/>
    <property type="match status" value="1"/>
</dbReference>
<dbReference type="EMBL" id="RZTZ01000010">
    <property type="protein sequence ID" value="RVT59135.1"/>
    <property type="molecule type" value="Genomic_DNA"/>
</dbReference>
<evidence type="ECO:0000313" key="9">
    <source>
        <dbReference type="EMBL" id="RVT59135.1"/>
    </source>
</evidence>
<evidence type="ECO:0000256" key="7">
    <source>
        <dbReference type="SAM" id="Phobius"/>
    </source>
</evidence>
<keyword evidence="5 9" id="KW-0418">Kinase</keyword>
<dbReference type="CDD" id="cd06225">
    <property type="entry name" value="HAMP"/>
    <property type="match status" value="1"/>
</dbReference>
<keyword evidence="6 7" id="KW-0472">Membrane</keyword>
<gene>
    <name evidence="9" type="ORF">EM808_20360</name>
</gene>
<dbReference type="AlphaFoldDB" id="A0A3S2TVD8"/>
<dbReference type="GeneID" id="87617982"/>
<evidence type="ECO:0000256" key="5">
    <source>
        <dbReference type="ARBA" id="ARBA00022777"/>
    </source>
</evidence>
<evidence type="ECO:0000256" key="4">
    <source>
        <dbReference type="ARBA" id="ARBA00022679"/>
    </source>
</evidence>
<evidence type="ECO:0000256" key="3">
    <source>
        <dbReference type="ARBA" id="ARBA00022553"/>
    </source>
</evidence>
<dbReference type="InterPro" id="IPR003660">
    <property type="entry name" value="HAMP_dom"/>
</dbReference>
<dbReference type="InterPro" id="IPR036890">
    <property type="entry name" value="HATPase_C_sf"/>
</dbReference>
<reference evidence="9 10" key="1">
    <citation type="submission" date="2019-01" db="EMBL/GenBank/DDBJ databases">
        <title>Bacillus sp. M5HDSG1-1, whole genome shotgun sequence.</title>
        <authorList>
            <person name="Tuo L."/>
        </authorList>
    </citation>
    <scope>NUCLEOTIDE SEQUENCE [LARGE SCALE GENOMIC DNA]</scope>
    <source>
        <strain evidence="9 10">M5HDSG1-1</strain>
    </source>
</reference>
<keyword evidence="10" id="KW-1185">Reference proteome</keyword>
<keyword evidence="7" id="KW-0812">Transmembrane</keyword>
<organism evidence="9 10">
    <name type="scientific">Niallia taxi</name>
    <dbReference type="NCBI Taxonomy" id="2499688"/>
    <lineage>
        <taxon>Bacteria</taxon>
        <taxon>Bacillati</taxon>
        <taxon>Bacillota</taxon>
        <taxon>Bacilli</taxon>
        <taxon>Bacillales</taxon>
        <taxon>Bacillaceae</taxon>
        <taxon>Niallia</taxon>
    </lineage>
</organism>
<comment type="caution">
    <text evidence="9">The sequence shown here is derived from an EMBL/GenBank/DDBJ whole genome shotgun (WGS) entry which is preliminary data.</text>
</comment>
<dbReference type="PANTHER" id="PTHR34220">
    <property type="entry name" value="SENSOR HISTIDINE KINASE YPDA"/>
    <property type="match status" value="1"/>
</dbReference>
<feature type="transmembrane region" description="Helical" evidence="7">
    <location>
        <begin position="9"/>
        <end position="31"/>
    </location>
</feature>
<dbReference type="GO" id="GO:0005886">
    <property type="term" value="C:plasma membrane"/>
    <property type="evidence" value="ECO:0007669"/>
    <property type="project" value="UniProtKB-SubCell"/>
</dbReference>
<dbReference type="Pfam" id="PF06580">
    <property type="entry name" value="His_kinase"/>
    <property type="match status" value="1"/>
</dbReference>
<protein>
    <submittedName>
        <fullName evidence="9">Sensor histidine kinase</fullName>
    </submittedName>
</protein>
<evidence type="ECO:0000313" key="10">
    <source>
        <dbReference type="Proteomes" id="UP000288024"/>
    </source>
</evidence>
<dbReference type="GO" id="GO:0000155">
    <property type="term" value="F:phosphorelay sensor kinase activity"/>
    <property type="evidence" value="ECO:0007669"/>
    <property type="project" value="InterPro"/>
</dbReference>
<feature type="domain" description="HAMP" evidence="8">
    <location>
        <begin position="327"/>
        <end position="379"/>
    </location>
</feature>
<dbReference type="Pfam" id="PF00672">
    <property type="entry name" value="HAMP"/>
    <property type="match status" value="1"/>
</dbReference>
<dbReference type="Gene3D" id="3.30.450.20">
    <property type="entry name" value="PAS domain"/>
    <property type="match status" value="1"/>
</dbReference>
<evidence type="ECO:0000256" key="2">
    <source>
        <dbReference type="ARBA" id="ARBA00022475"/>
    </source>
</evidence>
<dbReference type="SUPFAM" id="SSF158472">
    <property type="entry name" value="HAMP domain-like"/>
    <property type="match status" value="1"/>
</dbReference>
<dbReference type="SMART" id="SM00304">
    <property type="entry name" value="HAMP"/>
    <property type="match status" value="1"/>
</dbReference>
<dbReference type="Gene3D" id="3.30.565.10">
    <property type="entry name" value="Histidine kinase-like ATPase, C-terminal domain"/>
    <property type="match status" value="1"/>
</dbReference>
<dbReference type="InterPro" id="IPR010559">
    <property type="entry name" value="Sig_transdc_His_kin_internal"/>
</dbReference>
<dbReference type="PANTHER" id="PTHR34220:SF7">
    <property type="entry name" value="SENSOR HISTIDINE KINASE YPDA"/>
    <property type="match status" value="1"/>
</dbReference>
<keyword evidence="7" id="KW-1133">Transmembrane helix</keyword>
<dbReference type="InterPro" id="IPR003594">
    <property type="entry name" value="HATPase_dom"/>
</dbReference>
<accession>A0A3S2TVD8</accession>
<dbReference type="RefSeq" id="WP_127740201.1">
    <property type="nucleotide sequence ID" value="NZ_JAMAVA010000010.1"/>
</dbReference>
<name>A0A3S2TVD8_9BACI</name>
<evidence type="ECO:0000259" key="8">
    <source>
        <dbReference type="PROSITE" id="PS50885"/>
    </source>
</evidence>
<keyword evidence="3" id="KW-0597">Phosphoprotein</keyword>
<dbReference type="Gene3D" id="6.10.340.10">
    <property type="match status" value="1"/>
</dbReference>
<dbReference type="PROSITE" id="PS50885">
    <property type="entry name" value="HAMP"/>
    <property type="match status" value="1"/>
</dbReference>
<dbReference type="InterPro" id="IPR050640">
    <property type="entry name" value="Bact_2-comp_sensor_kinase"/>
</dbReference>
<comment type="subcellular location">
    <subcellularLocation>
        <location evidence="1">Cell membrane</location>
        <topology evidence="1">Multi-pass membrane protein</topology>
    </subcellularLocation>
</comment>
<evidence type="ECO:0000256" key="1">
    <source>
        <dbReference type="ARBA" id="ARBA00004651"/>
    </source>
</evidence>
<evidence type="ECO:0000256" key="6">
    <source>
        <dbReference type="ARBA" id="ARBA00023136"/>
    </source>
</evidence>
<sequence>MKWGIRKKLILLLMIATILPFGTGIIITYYYTIDSIKERSVTTNYDFIKKGEEELSVYLEDIAQMSSVLYRYTPFMNVLGNGISDDSTVNEEEVRRLLAYLFNTRTEIEQMHLYINNGSDSYTNYHSKISSRVKYKNVFDHPYYAQFKTNTTDYSLIEAPHEIYSYNNISEIPNSEKVNVLSFHNIIRNIPSEDFLGFLSIDINLSRIASIAERLYTAEEEDLYIVDDQRKIIYSSSKEEIGKGMADNWFNKITQERDKHSLEWEDKDFSGVIVFQKFSVQEKDWYIAKRIPYAVLYQTARETVVMNSLIGVIALAIVLLITSLVSVKVTAPIKVLIANMKKVEKGQLEADFDSLGNDEIGMLGKHFKSMIGKINLLIDKEYKLEIENKASQLRVLRSQINPHFLYNSLQSIGTLALKAKAANVYSLLTSLSNIMRYSMNMQEDIVPFTMEVKHAKSYLSLQKQRFDERFEYTIDITPGIGTLHVPKMILQPIVENCFKHGFADQDKQEEISIQATLLNDYIVLSVSDNGKGVNQKQLQEIRQKLYRKEAVTEPGQRESIGLKNIYERLQIYYNNQAEMIISGKEEHGFMVEIYIPKKLNGVQEK</sequence>
<keyword evidence="2" id="KW-1003">Cell membrane</keyword>
<dbReference type="Proteomes" id="UP000288024">
    <property type="component" value="Unassembled WGS sequence"/>
</dbReference>
<keyword evidence="4" id="KW-0808">Transferase</keyword>